<dbReference type="EMBL" id="JACONZ010000004">
    <property type="protein sequence ID" value="MBC5582219.1"/>
    <property type="molecule type" value="Genomic_DNA"/>
</dbReference>
<reference evidence="2" key="1">
    <citation type="submission" date="2020-08" db="EMBL/GenBank/DDBJ databases">
        <title>Genome public.</title>
        <authorList>
            <person name="Liu C."/>
            <person name="Sun Q."/>
        </authorList>
    </citation>
    <scope>NUCLEOTIDE SEQUENCE</scope>
    <source>
        <strain evidence="2">BX8</strain>
    </source>
</reference>
<evidence type="ECO:0000259" key="1">
    <source>
        <dbReference type="Pfam" id="PF12673"/>
    </source>
</evidence>
<organism evidence="2 3">
    <name type="scientific">Anaerofilum hominis</name>
    <dbReference type="NCBI Taxonomy" id="2763016"/>
    <lineage>
        <taxon>Bacteria</taxon>
        <taxon>Bacillati</taxon>
        <taxon>Bacillota</taxon>
        <taxon>Clostridia</taxon>
        <taxon>Eubacteriales</taxon>
        <taxon>Oscillospiraceae</taxon>
        <taxon>Anaerofilum</taxon>
    </lineage>
</organism>
<protein>
    <submittedName>
        <fullName evidence="2">DUF3794 domain-containing protein</fullName>
    </submittedName>
</protein>
<keyword evidence="3" id="KW-1185">Reference proteome</keyword>
<gene>
    <name evidence="2" type="ORF">H8S23_11940</name>
</gene>
<dbReference type="AlphaFoldDB" id="A0A923KYM5"/>
<evidence type="ECO:0000313" key="2">
    <source>
        <dbReference type="EMBL" id="MBC5582219.1"/>
    </source>
</evidence>
<dbReference type="RefSeq" id="WP_186888562.1">
    <property type="nucleotide sequence ID" value="NZ_JACONZ010000004.1"/>
</dbReference>
<name>A0A923KYM5_9FIRM</name>
<dbReference type="Pfam" id="PF12673">
    <property type="entry name" value="SipL"/>
    <property type="match status" value="2"/>
</dbReference>
<sequence length="505" mass="54852">MDLKVFRDTVSVSQQLCDLTLEHPVETEILIPDYQPEIFKIVKSFVTPVILQKQVLGGKLTLEGYLRVSVLYQGEEDQSLCQVEQKLPFSKSVELKNGGYSSYRVSVHGENEYLNTRAINSRRIDVKGAYAFAVVACGQMEQEMVTALSGAGAQQQLVPVNFTRVVADIEKPFSVEDSFSFPTQPAAVLYTGCTGSISEIKLISGKAVVKGTVHAAVTYRSAPGYALEQAEKELPFNQIVDIENLTEDCECHVEIVPQGCTLVEGGEEAGGTTISVSSSLSVLVLRQNLAYAVGDAFSTQYEAEVTTKPLIAERLVDNFHNTVTASSAGALPDEGCTIIDCLATPLPLETVTEEGEVSIRGRVIAHLLCCNSLGELECYDKPCEYVLPKRYAAGSGGVSVEVNALFEGARAQKNGGEASCEVTLSVSGTVMERQKLEVLDEITCKEPLPPDEDEIALRIYYGRAGEQMFEIAKRYHADPEQIAQQSGVEGDVLQENTRLLIPAAE</sequence>
<evidence type="ECO:0000313" key="3">
    <source>
        <dbReference type="Proteomes" id="UP000659630"/>
    </source>
</evidence>
<comment type="caution">
    <text evidence="2">The sequence shown here is derived from an EMBL/GenBank/DDBJ whole genome shotgun (WGS) entry which is preliminary data.</text>
</comment>
<dbReference type="InterPro" id="IPR024300">
    <property type="entry name" value="SipL_SPOCS_dom"/>
</dbReference>
<feature type="domain" description="SipL SPOCS" evidence="1">
    <location>
        <begin position="193"/>
        <end position="257"/>
    </location>
</feature>
<feature type="domain" description="SipL SPOCS" evidence="1">
    <location>
        <begin position="38"/>
        <end position="116"/>
    </location>
</feature>
<proteinExistence type="predicted"/>
<accession>A0A923KYM5</accession>
<dbReference type="Proteomes" id="UP000659630">
    <property type="component" value="Unassembled WGS sequence"/>
</dbReference>